<dbReference type="WBParaSite" id="PSAMB.scaffold1979size26299.g16018.t1">
    <property type="protein sequence ID" value="PSAMB.scaffold1979size26299.g16018.t1"/>
    <property type="gene ID" value="PSAMB.scaffold1979size26299.g16018"/>
</dbReference>
<dbReference type="Proteomes" id="UP000887566">
    <property type="component" value="Unplaced"/>
</dbReference>
<evidence type="ECO:0000313" key="2">
    <source>
        <dbReference type="Proteomes" id="UP000887566"/>
    </source>
</evidence>
<name>A0A914VHK6_9BILA</name>
<reference evidence="3" key="1">
    <citation type="submission" date="2022-11" db="UniProtKB">
        <authorList>
            <consortium name="WormBaseParasite"/>
        </authorList>
    </citation>
    <scope>IDENTIFICATION</scope>
</reference>
<sequence>MCRWWGARLTIRLTLSPCPIPSDTPAPGVGRAADVRRSASELSARAPSGPPLPPLMLLLLFMSHNQSEYGVYVYSVARAESTNRHEQRKHTQFPSLIAKIIPSTQKQQED</sequence>
<organism evidence="2 3">
    <name type="scientific">Plectus sambesii</name>
    <dbReference type="NCBI Taxonomy" id="2011161"/>
    <lineage>
        <taxon>Eukaryota</taxon>
        <taxon>Metazoa</taxon>
        <taxon>Ecdysozoa</taxon>
        <taxon>Nematoda</taxon>
        <taxon>Chromadorea</taxon>
        <taxon>Plectida</taxon>
        <taxon>Plectina</taxon>
        <taxon>Plectoidea</taxon>
        <taxon>Plectidae</taxon>
        <taxon>Plectus</taxon>
    </lineage>
</organism>
<accession>A0A914VHK6</accession>
<protein>
    <submittedName>
        <fullName evidence="3">Uncharacterized protein</fullName>
    </submittedName>
</protein>
<evidence type="ECO:0000313" key="3">
    <source>
        <dbReference type="WBParaSite" id="PSAMB.scaffold1979size26299.g16018.t1"/>
    </source>
</evidence>
<feature type="region of interest" description="Disordered" evidence="1">
    <location>
        <begin position="20"/>
        <end position="49"/>
    </location>
</feature>
<evidence type="ECO:0000256" key="1">
    <source>
        <dbReference type="SAM" id="MobiDB-lite"/>
    </source>
</evidence>
<proteinExistence type="predicted"/>
<keyword evidence="2" id="KW-1185">Reference proteome</keyword>
<dbReference type="AlphaFoldDB" id="A0A914VHK6"/>
<feature type="region of interest" description="Disordered" evidence="1">
    <location>
        <begin position="83"/>
        <end position="110"/>
    </location>
</feature>